<feature type="transmembrane region" description="Helical" evidence="10">
    <location>
        <begin position="40"/>
        <end position="57"/>
    </location>
</feature>
<protein>
    <recommendedName>
        <fullName evidence="2">histidine kinase</fullName>
        <ecNumber evidence="2">2.7.13.3</ecNumber>
    </recommendedName>
</protein>
<evidence type="ECO:0000256" key="3">
    <source>
        <dbReference type="ARBA" id="ARBA00022553"/>
    </source>
</evidence>
<dbReference type="Gene3D" id="3.30.565.10">
    <property type="entry name" value="Histidine kinase-like ATPase, C-terminal domain"/>
    <property type="match status" value="1"/>
</dbReference>
<dbReference type="CDD" id="cd16917">
    <property type="entry name" value="HATPase_UhpB-NarQ-NarX-like"/>
    <property type="match status" value="1"/>
</dbReference>
<dbReference type="PANTHER" id="PTHR24421">
    <property type="entry name" value="NITRATE/NITRITE SENSOR PROTEIN NARX-RELATED"/>
    <property type="match status" value="1"/>
</dbReference>
<dbReference type="SUPFAM" id="SSF55874">
    <property type="entry name" value="ATPase domain of HSP90 chaperone/DNA topoisomerase II/histidine kinase"/>
    <property type="match status" value="1"/>
</dbReference>
<keyword evidence="4" id="KW-0808">Transferase</keyword>
<keyword evidence="7" id="KW-0067">ATP-binding</keyword>
<dbReference type="EMBL" id="QGKS01000181">
    <property type="protein sequence ID" value="PWR15505.1"/>
    <property type="molecule type" value="Genomic_DNA"/>
</dbReference>
<dbReference type="Gene3D" id="1.20.5.1930">
    <property type="match status" value="1"/>
</dbReference>
<feature type="domain" description="Signal transduction histidine kinase subgroup 3 dimerisation and phosphoacceptor" evidence="12">
    <location>
        <begin position="181"/>
        <end position="246"/>
    </location>
</feature>
<dbReference type="PANTHER" id="PTHR24421:SF10">
    <property type="entry name" value="NITRATE_NITRITE SENSOR PROTEIN NARQ"/>
    <property type="match status" value="1"/>
</dbReference>
<reference evidence="13 14" key="1">
    <citation type="submission" date="2018-05" db="EMBL/GenBank/DDBJ databases">
        <title>Micromonosporas from Atacama Desert.</title>
        <authorList>
            <person name="Carro L."/>
            <person name="Golinska P."/>
            <person name="Klenk H.-P."/>
            <person name="Goodfellow M."/>
        </authorList>
    </citation>
    <scope>NUCLEOTIDE SEQUENCE [LARGE SCALE GENOMIC DNA]</scope>
    <source>
        <strain evidence="13 14">4G51</strain>
    </source>
</reference>
<evidence type="ECO:0000256" key="1">
    <source>
        <dbReference type="ARBA" id="ARBA00000085"/>
    </source>
</evidence>
<organism evidence="13 14">
    <name type="scientific">Micromonospora sicca</name>
    <dbReference type="NCBI Taxonomy" id="2202420"/>
    <lineage>
        <taxon>Bacteria</taxon>
        <taxon>Bacillati</taxon>
        <taxon>Actinomycetota</taxon>
        <taxon>Actinomycetes</taxon>
        <taxon>Micromonosporales</taxon>
        <taxon>Micromonosporaceae</taxon>
        <taxon>Micromonospora</taxon>
    </lineage>
</organism>
<feature type="region of interest" description="Disordered" evidence="9">
    <location>
        <begin position="389"/>
        <end position="424"/>
    </location>
</feature>
<evidence type="ECO:0000256" key="10">
    <source>
        <dbReference type="SAM" id="Phobius"/>
    </source>
</evidence>
<evidence type="ECO:0000313" key="13">
    <source>
        <dbReference type="EMBL" id="PWR15505.1"/>
    </source>
</evidence>
<gene>
    <name evidence="13" type="ORF">DKT69_10465</name>
</gene>
<comment type="caution">
    <text evidence="13">The sequence shown here is derived from an EMBL/GenBank/DDBJ whole genome shotgun (WGS) entry which is preliminary data.</text>
</comment>
<keyword evidence="10" id="KW-0472">Membrane</keyword>
<evidence type="ECO:0000256" key="4">
    <source>
        <dbReference type="ARBA" id="ARBA00022679"/>
    </source>
</evidence>
<dbReference type="AlphaFoldDB" id="A0A317DRP7"/>
<dbReference type="EC" id="2.7.13.3" evidence="2"/>
<dbReference type="GO" id="GO:0016020">
    <property type="term" value="C:membrane"/>
    <property type="evidence" value="ECO:0007669"/>
    <property type="project" value="InterPro"/>
</dbReference>
<keyword evidence="5" id="KW-0547">Nucleotide-binding</keyword>
<evidence type="ECO:0000259" key="12">
    <source>
        <dbReference type="Pfam" id="PF07730"/>
    </source>
</evidence>
<keyword evidence="8" id="KW-0902">Two-component regulatory system</keyword>
<dbReference type="RefSeq" id="WP_109801367.1">
    <property type="nucleotide sequence ID" value="NZ_QGKS01000181.1"/>
</dbReference>
<evidence type="ECO:0000256" key="2">
    <source>
        <dbReference type="ARBA" id="ARBA00012438"/>
    </source>
</evidence>
<dbReference type="InterPro" id="IPR011712">
    <property type="entry name" value="Sig_transdc_His_kin_sub3_dim/P"/>
</dbReference>
<keyword evidence="3" id="KW-0597">Phosphoprotein</keyword>
<proteinExistence type="predicted"/>
<keyword evidence="10" id="KW-1133">Transmembrane helix</keyword>
<evidence type="ECO:0000256" key="9">
    <source>
        <dbReference type="SAM" id="MobiDB-lite"/>
    </source>
</evidence>
<keyword evidence="10" id="KW-0812">Transmembrane</keyword>
<feature type="compositionally biased region" description="Pro residues" evidence="9">
    <location>
        <begin position="389"/>
        <end position="406"/>
    </location>
</feature>
<dbReference type="Pfam" id="PF07730">
    <property type="entry name" value="HisKA_3"/>
    <property type="match status" value="1"/>
</dbReference>
<dbReference type="GO" id="GO:0000155">
    <property type="term" value="F:phosphorelay sensor kinase activity"/>
    <property type="evidence" value="ECO:0007669"/>
    <property type="project" value="InterPro"/>
</dbReference>
<feature type="transmembrane region" description="Helical" evidence="10">
    <location>
        <begin position="128"/>
        <end position="149"/>
    </location>
</feature>
<evidence type="ECO:0000256" key="6">
    <source>
        <dbReference type="ARBA" id="ARBA00022777"/>
    </source>
</evidence>
<dbReference type="GO" id="GO:0005524">
    <property type="term" value="F:ATP binding"/>
    <property type="evidence" value="ECO:0007669"/>
    <property type="project" value="UniProtKB-KW"/>
</dbReference>
<dbReference type="InterPro" id="IPR036890">
    <property type="entry name" value="HATPase_C_sf"/>
</dbReference>
<dbReference type="Proteomes" id="UP000246050">
    <property type="component" value="Unassembled WGS sequence"/>
</dbReference>
<accession>A0A317DRP7</accession>
<feature type="region of interest" description="Disordered" evidence="9">
    <location>
        <begin position="160"/>
        <end position="179"/>
    </location>
</feature>
<evidence type="ECO:0000259" key="11">
    <source>
        <dbReference type="Pfam" id="PF02518"/>
    </source>
</evidence>
<evidence type="ECO:0000256" key="5">
    <source>
        <dbReference type="ARBA" id="ARBA00022741"/>
    </source>
</evidence>
<dbReference type="InterPro" id="IPR050482">
    <property type="entry name" value="Sensor_HK_TwoCompSys"/>
</dbReference>
<evidence type="ECO:0000256" key="7">
    <source>
        <dbReference type="ARBA" id="ARBA00022840"/>
    </source>
</evidence>
<name>A0A317DRP7_9ACTN</name>
<comment type="catalytic activity">
    <reaction evidence="1">
        <text>ATP + protein L-histidine = ADP + protein N-phospho-L-histidine.</text>
        <dbReference type="EC" id="2.7.13.3"/>
    </reaction>
</comment>
<dbReference type="Pfam" id="PF02518">
    <property type="entry name" value="HATPase_c"/>
    <property type="match status" value="1"/>
</dbReference>
<sequence>MGWVGRLFDARDTFVRMLLLDLSGVGYLVFGSQAGRSPTVTQWVLAMVAFTVALVFHRRPLVNLVGQAALLAVAIQIIDDTTINQVGASWALLELAMWAHRPRIIWLAAGLLSTVDLTDSIGDPFRRFLSGVFGLTLEVGVPLLLGLVIRTTRELGRQAEERAAAEQRRRESESRAARADERSAIARELHDVVAHHVASMVLRVGVARHVLTELDPRVGEVFDDVHGTGTAALADLRRLVAVLRNPDGVRGDAALTAIEPSALPAALGAAVDRARQAGVTVEADIDPAVGSLDAVRGLAVLRLTQEALTNVAKHAGTSALARLSVAVADGAVHWEVSDNGRGRVPAAVPPGGGHGITGMRERVEVLGGRLEAGPTGAGWRVRTVLPAAVPGPGPAPAASPVPPAGTPAPRGRETSAGPHTPEPA</sequence>
<evidence type="ECO:0000256" key="8">
    <source>
        <dbReference type="ARBA" id="ARBA00023012"/>
    </source>
</evidence>
<feature type="transmembrane region" description="Helical" evidence="10">
    <location>
        <begin position="14"/>
        <end position="34"/>
    </location>
</feature>
<dbReference type="GO" id="GO:0046983">
    <property type="term" value="F:protein dimerization activity"/>
    <property type="evidence" value="ECO:0007669"/>
    <property type="project" value="InterPro"/>
</dbReference>
<evidence type="ECO:0000313" key="14">
    <source>
        <dbReference type="Proteomes" id="UP000246050"/>
    </source>
</evidence>
<keyword evidence="6 13" id="KW-0418">Kinase</keyword>
<dbReference type="InterPro" id="IPR003594">
    <property type="entry name" value="HATPase_dom"/>
</dbReference>
<feature type="domain" description="Histidine kinase/HSP90-like ATPase" evidence="11">
    <location>
        <begin position="300"/>
        <end position="387"/>
    </location>
</feature>
<dbReference type="OrthoDB" id="227596at2"/>